<dbReference type="EMBL" id="JARKHS020022199">
    <property type="protein sequence ID" value="KAK8769728.1"/>
    <property type="molecule type" value="Genomic_DNA"/>
</dbReference>
<gene>
    <name evidence="10" type="ORF">V5799_013807</name>
</gene>
<keyword evidence="7 9" id="KW-0472">Membrane</keyword>
<comment type="caution">
    <text evidence="10">The sequence shown here is derived from an EMBL/GenBank/DDBJ whole genome shotgun (WGS) entry which is preliminary data.</text>
</comment>
<dbReference type="PANTHER" id="PTHR19139">
    <property type="entry name" value="AQUAPORIN TRANSPORTER"/>
    <property type="match status" value="1"/>
</dbReference>
<evidence type="ECO:0000256" key="3">
    <source>
        <dbReference type="ARBA" id="ARBA00022448"/>
    </source>
</evidence>
<organism evidence="10 11">
    <name type="scientific">Amblyomma americanum</name>
    <name type="common">Lone star tick</name>
    <dbReference type="NCBI Taxonomy" id="6943"/>
    <lineage>
        <taxon>Eukaryota</taxon>
        <taxon>Metazoa</taxon>
        <taxon>Ecdysozoa</taxon>
        <taxon>Arthropoda</taxon>
        <taxon>Chelicerata</taxon>
        <taxon>Arachnida</taxon>
        <taxon>Acari</taxon>
        <taxon>Parasitiformes</taxon>
        <taxon>Ixodida</taxon>
        <taxon>Ixodoidea</taxon>
        <taxon>Ixodidae</taxon>
        <taxon>Amblyomminae</taxon>
        <taxon>Amblyomma</taxon>
    </lineage>
</organism>
<dbReference type="Pfam" id="PF00230">
    <property type="entry name" value="MIP"/>
    <property type="match status" value="1"/>
</dbReference>
<feature type="transmembrane region" description="Helical" evidence="9">
    <location>
        <begin position="30"/>
        <end position="50"/>
    </location>
</feature>
<evidence type="ECO:0000256" key="7">
    <source>
        <dbReference type="ARBA" id="ARBA00023136"/>
    </source>
</evidence>
<dbReference type="PANTHER" id="PTHR19139:SF199">
    <property type="entry name" value="MIP17260P"/>
    <property type="match status" value="1"/>
</dbReference>
<dbReference type="InterPro" id="IPR023271">
    <property type="entry name" value="Aquaporin-like"/>
</dbReference>
<keyword evidence="5 8" id="KW-0812">Transmembrane</keyword>
<feature type="transmembrane region" description="Helical" evidence="9">
    <location>
        <begin position="146"/>
        <end position="166"/>
    </location>
</feature>
<dbReference type="GO" id="GO:0015267">
    <property type="term" value="F:channel activity"/>
    <property type="evidence" value="ECO:0007669"/>
    <property type="project" value="InterPro"/>
</dbReference>
<accession>A0AAQ4E4Y4</accession>
<dbReference type="Gene3D" id="1.20.1080.10">
    <property type="entry name" value="Glycerol uptake facilitator protein"/>
    <property type="match status" value="1"/>
</dbReference>
<evidence type="ECO:0000313" key="11">
    <source>
        <dbReference type="Proteomes" id="UP001321473"/>
    </source>
</evidence>
<evidence type="ECO:0000256" key="6">
    <source>
        <dbReference type="ARBA" id="ARBA00022989"/>
    </source>
</evidence>
<protein>
    <submittedName>
        <fullName evidence="10">Uncharacterized protein</fullName>
    </submittedName>
</protein>
<feature type="transmembrane region" description="Helical" evidence="9">
    <location>
        <begin position="62"/>
        <end position="85"/>
    </location>
</feature>
<feature type="transmembrane region" description="Helical" evidence="9">
    <location>
        <begin position="105"/>
        <end position="125"/>
    </location>
</feature>
<dbReference type="SUPFAM" id="SSF81338">
    <property type="entry name" value="Aquaporin-like"/>
    <property type="match status" value="1"/>
</dbReference>
<dbReference type="AlphaFoldDB" id="A0AAQ4E4Y4"/>
<dbReference type="InterPro" id="IPR022357">
    <property type="entry name" value="MIP_CS"/>
</dbReference>
<evidence type="ECO:0000256" key="4">
    <source>
        <dbReference type="ARBA" id="ARBA00022475"/>
    </source>
</evidence>
<sequence>MGRVRQFRSFCGIDEVTASSSLWKAMVAEYIGTAVIVLIGCGSCINWGSAEKPQGEATMVQIAIGFGITVASMVQALGHVSGGHLNPAVTIGMLFVGRVSLLRSFFYLCSQLIGGITGAAILRAVTPEARQGALGGTGLSEGVTPLMGLGVETCITFILVLTVFGVCDANRLDVQGSAPLAIGLSVTTCHVFAVSHLCETFVHSRSTARAAFRTHGGRLHGRFYMKRKRSYSASVFAADDAVAAVATTEDIVAAVAGNVSNEPSWHVCRRRGRIVLLLRYRRACMGMS</sequence>
<evidence type="ECO:0000256" key="9">
    <source>
        <dbReference type="SAM" id="Phobius"/>
    </source>
</evidence>
<dbReference type="InterPro" id="IPR034294">
    <property type="entry name" value="Aquaporin_transptr"/>
</dbReference>
<name>A0AAQ4E4Y4_AMBAM</name>
<keyword evidence="4" id="KW-1003">Cell membrane</keyword>
<keyword evidence="11" id="KW-1185">Reference proteome</keyword>
<evidence type="ECO:0000313" key="10">
    <source>
        <dbReference type="EMBL" id="KAK8769728.1"/>
    </source>
</evidence>
<evidence type="ECO:0000256" key="5">
    <source>
        <dbReference type="ARBA" id="ARBA00022692"/>
    </source>
</evidence>
<dbReference type="GO" id="GO:0005886">
    <property type="term" value="C:plasma membrane"/>
    <property type="evidence" value="ECO:0007669"/>
    <property type="project" value="UniProtKB-SubCell"/>
</dbReference>
<dbReference type="Proteomes" id="UP001321473">
    <property type="component" value="Unassembled WGS sequence"/>
</dbReference>
<evidence type="ECO:0000256" key="1">
    <source>
        <dbReference type="ARBA" id="ARBA00004651"/>
    </source>
</evidence>
<dbReference type="InterPro" id="IPR000425">
    <property type="entry name" value="MIP"/>
</dbReference>
<keyword evidence="6 9" id="KW-1133">Transmembrane helix</keyword>
<reference evidence="10 11" key="1">
    <citation type="journal article" date="2023" name="Arcadia Sci">
        <title>De novo assembly of a long-read Amblyomma americanum tick genome.</title>
        <authorList>
            <person name="Chou S."/>
            <person name="Poskanzer K.E."/>
            <person name="Rollins M."/>
            <person name="Thuy-Boun P.S."/>
        </authorList>
    </citation>
    <scope>NUCLEOTIDE SEQUENCE [LARGE SCALE GENOMIC DNA]</scope>
    <source>
        <strain evidence="10">F_SG_1</strain>
        <tissue evidence="10">Salivary glands</tissue>
    </source>
</reference>
<proteinExistence type="inferred from homology"/>
<comment type="subcellular location">
    <subcellularLocation>
        <location evidence="1">Cell membrane</location>
        <topology evidence="1">Multi-pass membrane protein</topology>
    </subcellularLocation>
</comment>
<dbReference type="PROSITE" id="PS00221">
    <property type="entry name" value="MIP"/>
    <property type="match status" value="1"/>
</dbReference>
<dbReference type="PRINTS" id="PR00783">
    <property type="entry name" value="MINTRINSICP"/>
</dbReference>
<evidence type="ECO:0000256" key="2">
    <source>
        <dbReference type="ARBA" id="ARBA00006175"/>
    </source>
</evidence>
<comment type="similarity">
    <text evidence="2 8">Belongs to the MIP/aquaporin (TC 1.A.8) family.</text>
</comment>
<keyword evidence="3 8" id="KW-0813">Transport</keyword>
<evidence type="ECO:0000256" key="8">
    <source>
        <dbReference type="RuleBase" id="RU000477"/>
    </source>
</evidence>